<evidence type="ECO:0000313" key="4">
    <source>
        <dbReference type="Proteomes" id="UP000281955"/>
    </source>
</evidence>
<dbReference type="Proteomes" id="UP000281955">
    <property type="component" value="Unassembled WGS sequence"/>
</dbReference>
<dbReference type="GO" id="GO:0003677">
    <property type="term" value="F:DNA binding"/>
    <property type="evidence" value="ECO:0007669"/>
    <property type="project" value="UniProtKB-KW"/>
</dbReference>
<name>A0A420XSU6_9ACTN</name>
<evidence type="ECO:0000256" key="1">
    <source>
        <dbReference type="SAM" id="MobiDB-lite"/>
    </source>
</evidence>
<keyword evidence="3" id="KW-0238">DNA-binding</keyword>
<dbReference type="EMBL" id="RBWV01000010">
    <property type="protein sequence ID" value="RKS77958.1"/>
    <property type="molecule type" value="Genomic_DNA"/>
</dbReference>
<proteinExistence type="predicted"/>
<feature type="domain" description="HTH cro/C1-type" evidence="2">
    <location>
        <begin position="10"/>
        <end position="75"/>
    </location>
</feature>
<protein>
    <submittedName>
        <fullName evidence="3">DNA-binding Xre family transcriptional regulator</fullName>
    </submittedName>
</protein>
<feature type="region of interest" description="Disordered" evidence="1">
    <location>
        <begin position="84"/>
        <end position="110"/>
    </location>
</feature>
<gene>
    <name evidence="3" type="ORF">CLV35_1663</name>
</gene>
<organism evidence="3 4">
    <name type="scientific">Motilibacter peucedani</name>
    <dbReference type="NCBI Taxonomy" id="598650"/>
    <lineage>
        <taxon>Bacteria</taxon>
        <taxon>Bacillati</taxon>
        <taxon>Actinomycetota</taxon>
        <taxon>Actinomycetes</taxon>
        <taxon>Motilibacterales</taxon>
        <taxon>Motilibacteraceae</taxon>
        <taxon>Motilibacter</taxon>
    </lineage>
</organism>
<dbReference type="InParanoid" id="A0A420XSU6"/>
<keyword evidence="4" id="KW-1185">Reference proteome</keyword>
<evidence type="ECO:0000313" key="3">
    <source>
        <dbReference type="EMBL" id="RKS77958.1"/>
    </source>
</evidence>
<sequence>MTRRPTYRWRLRDLMAEHDMFATTALLPLLDERGIDLSPSQVHRLVTQAPERLSLPVLAALCDIFACTPADLIVTDVQIAADRKASGGGGEVLDLATTGRPRRARVRRDE</sequence>
<comment type="caution">
    <text evidence="3">The sequence shown here is derived from an EMBL/GenBank/DDBJ whole genome shotgun (WGS) entry which is preliminary data.</text>
</comment>
<evidence type="ECO:0000259" key="2">
    <source>
        <dbReference type="Pfam" id="PF13443"/>
    </source>
</evidence>
<dbReference type="Pfam" id="PF13443">
    <property type="entry name" value="HTH_26"/>
    <property type="match status" value="1"/>
</dbReference>
<dbReference type="OrthoDB" id="3626437at2"/>
<reference evidence="3 4" key="1">
    <citation type="submission" date="2018-10" db="EMBL/GenBank/DDBJ databases">
        <title>Genomic Encyclopedia of Archaeal and Bacterial Type Strains, Phase II (KMG-II): from individual species to whole genera.</title>
        <authorList>
            <person name="Goeker M."/>
        </authorList>
    </citation>
    <scope>NUCLEOTIDE SEQUENCE [LARGE SCALE GENOMIC DNA]</scope>
    <source>
        <strain evidence="3 4">RP-AC37</strain>
    </source>
</reference>
<accession>A0A420XSU6</accession>
<dbReference type="RefSeq" id="WP_121192935.1">
    <property type="nucleotide sequence ID" value="NZ_RBWV01000010.1"/>
</dbReference>
<dbReference type="AlphaFoldDB" id="A0A420XSU6"/>
<dbReference type="InterPro" id="IPR001387">
    <property type="entry name" value="Cro/C1-type_HTH"/>
</dbReference>
<feature type="compositionally biased region" description="Basic residues" evidence="1">
    <location>
        <begin position="100"/>
        <end position="110"/>
    </location>
</feature>